<dbReference type="AlphaFoldDB" id="A0AAD8WT35"/>
<dbReference type="InterPro" id="IPR001878">
    <property type="entry name" value="Znf_CCHC"/>
</dbReference>
<evidence type="ECO:0000313" key="4">
    <source>
        <dbReference type="EMBL" id="KAK1677013.1"/>
    </source>
</evidence>
<feature type="region of interest" description="Disordered" evidence="2">
    <location>
        <begin position="361"/>
        <end position="403"/>
    </location>
</feature>
<comment type="caution">
    <text evidence="4">The sequence shown here is derived from an EMBL/GenBank/DDBJ whole genome shotgun (WGS) entry which is preliminary data.</text>
</comment>
<dbReference type="PANTHER" id="PTHR11439:SF450">
    <property type="entry name" value="REVERSE TRANSCRIPTASE TY1_COPIA-TYPE DOMAIN-CONTAINING PROTEIN"/>
    <property type="match status" value="1"/>
</dbReference>
<protein>
    <recommendedName>
        <fullName evidence="3">CCHC-type domain-containing protein</fullName>
    </recommendedName>
</protein>
<dbReference type="InterPro" id="IPR043502">
    <property type="entry name" value="DNA/RNA_pol_sf"/>
</dbReference>
<feature type="region of interest" description="Disordered" evidence="2">
    <location>
        <begin position="434"/>
        <end position="473"/>
    </location>
</feature>
<keyword evidence="5" id="KW-1185">Reference proteome</keyword>
<dbReference type="InterPro" id="IPR013103">
    <property type="entry name" value="RVT_2"/>
</dbReference>
<feature type="compositionally biased region" description="Pro residues" evidence="2">
    <location>
        <begin position="375"/>
        <end position="397"/>
    </location>
</feature>
<dbReference type="Pfam" id="PF07727">
    <property type="entry name" value="RVT_2"/>
    <property type="match status" value="1"/>
</dbReference>
<accession>A0AAD8WT35</accession>
<keyword evidence="1" id="KW-0862">Zinc</keyword>
<dbReference type="Pfam" id="PF14223">
    <property type="entry name" value="Retrotran_gag_2"/>
    <property type="match status" value="1"/>
</dbReference>
<keyword evidence="1" id="KW-0863">Zinc-finger</keyword>
<feature type="domain" description="CCHC-type" evidence="3">
    <location>
        <begin position="410"/>
        <end position="423"/>
    </location>
</feature>
<gene>
    <name evidence="4" type="ORF">QYE76_037861</name>
</gene>
<name>A0AAD8WT35_LOLMU</name>
<dbReference type="PROSITE" id="PS50158">
    <property type="entry name" value="ZF_CCHC"/>
    <property type="match status" value="1"/>
</dbReference>
<evidence type="ECO:0000313" key="5">
    <source>
        <dbReference type="Proteomes" id="UP001231189"/>
    </source>
</evidence>
<organism evidence="4 5">
    <name type="scientific">Lolium multiflorum</name>
    <name type="common">Italian ryegrass</name>
    <name type="synonym">Lolium perenne subsp. multiflorum</name>
    <dbReference type="NCBI Taxonomy" id="4521"/>
    <lineage>
        <taxon>Eukaryota</taxon>
        <taxon>Viridiplantae</taxon>
        <taxon>Streptophyta</taxon>
        <taxon>Embryophyta</taxon>
        <taxon>Tracheophyta</taxon>
        <taxon>Spermatophyta</taxon>
        <taxon>Magnoliopsida</taxon>
        <taxon>Liliopsida</taxon>
        <taxon>Poales</taxon>
        <taxon>Poaceae</taxon>
        <taxon>BOP clade</taxon>
        <taxon>Pooideae</taxon>
        <taxon>Poodae</taxon>
        <taxon>Poeae</taxon>
        <taxon>Poeae Chloroplast Group 2 (Poeae type)</taxon>
        <taxon>Loliodinae</taxon>
        <taxon>Loliinae</taxon>
        <taxon>Lolium</taxon>
    </lineage>
</organism>
<dbReference type="PANTHER" id="PTHR11439">
    <property type="entry name" value="GAG-POL-RELATED RETROTRANSPOSON"/>
    <property type="match status" value="1"/>
</dbReference>
<dbReference type="CDD" id="cd09272">
    <property type="entry name" value="RNase_HI_RT_Ty1"/>
    <property type="match status" value="1"/>
</dbReference>
<sequence length="1194" mass="127744">MTASASGTTSSGLLPASLAALLNAPPSPLAPQAPQFFGTTAVGSMYSAPPPPPSTVAAATLLAASSAASTASLGAATAGTSATAGSPATALPTLDTGVATTALSVVPTASGGSAASASPGMQPPPPMPAPLAPAPAIAPPVYATAAPGSAAVPAAPFHFANQITIRLTPDNYLFWRAKVLPLLRSHELLGYVDGSLPCPPQVIMTVQGPAINPDHRVWVQQDQTILSAIQGSLGEGVAGLVLFAATSRDAWTTLEHAFANVSTSRTMALRRQLGEIKKLDSSASTYFNKIKVVADTLASLGQPLRDEEFACFIIQGLNSDYDNLAEAVNGATTPLPPHELYSRLMFTEQRVEARRAAGVITNQSATHWANRGQRPPAPPGAGSAPPPAAKPAPPPAPTTGGGRAGDTRVCQLCGRPGHLASKCHRRFQRSFLGIGNNGQGNERQAQLADSGPPPAAPAAFAATKGKEHVQGSTPSYPIDPAWYMDTGATDHLTSELQKLTTHQPYYGTDKVHTANGAVLFTKATSAFMYRPIVSTYHEMLYWSWSTPGASSRLRCFPGAARRSGHACACPGSRARHGAIAPWCFLTWHAYGVRAHGPARVAAGPPRLPIARAVLAWAWALVALDAASGGDSPCFAQVCPAFVAAHYAWVGRACLAVAFISSVSTTGSTASTRTCCLATSYAQSHYQAAMTIPHWRAAMEQEYQALLQNETWTLVPPPPRVNVIDSKWVFKVKKHADGSIERYKARLVAKGFKQRHGLDYEDTFSPVIKPTTIRLLLSLAVSRGWCLRQLDVQNAFLHGLLEEEVYMRQPPGFVSPDQPHHLCRLTKALYGLKQAPRAWHARLASALHTHGFIPSKADTSLFLFQRPRVTMYLLVYVDDIILVSSSPTAATALISALGADFAVKDLGQLHFFLGIEVAHQSTGLALTQKKYSLDLLRRAGMLKCKMSPTPMSSTDKLSATDGVLLSSEDATEYRSIVGGLQYLTITHPDLSYAVNRVCQYLHAPTDVHWSAVKRILRYVSHTSSFGLHLRASSSGVLSAFSDADWAGCPDDRRSTGGYAVFLGPNLIAWRARKQATVSRSSTEAEYKAVADATAELIWVESLLQELGVSQPRPPVLWCDNIGAMFLSSNPVFHARTKHIEIDFHFVRERVSKKLLQIKFISSKDQLADIFTKPLPLPMFEVCRRNLNLHATSGVS</sequence>
<dbReference type="GO" id="GO:0008270">
    <property type="term" value="F:zinc ion binding"/>
    <property type="evidence" value="ECO:0007669"/>
    <property type="project" value="UniProtKB-KW"/>
</dbReference>
<keyword evidence="1" id="KW-0479">Metal-binding</keyword>
<evidence type="ECO:0000256" key="1">
    <source>
        <dbReference type="PROSITE-ProRule" id="PRU00047"/>
    </source>
</evidence>
<proteinExistence type="predicted"/>
<dbReference type="EMBL" id="JAUUTY010000002">
    <property type="protein sequence ID" value="KAK1677013.1"/>
    <property type="molecule type" value="Genomic_DNA"/>
</dbReference>
<evidence type="ECO:0000259" key="3">
    <source>
        <dbReference type="PROSITE" id="PS50158"/>
    </source>
</evidence>
<reference evidence="4" key="1">
    <citation type="submission" date="2023-07" db="EMBL/GenBank/DDBJ databases">
        <title>A chromosome-level genome assembly of Lolium multiflorum.</title>
        <authorList>
            <person name="Chen Y."/>
            <person name="Copetti D."/>
            <person name="Kolliker R."/>
            <person name="Studer B."/>
        </authorList>
    </citation>
    <scope>NUCLEOTIDE SEQUENCE</scope>
    <source>
        <strain evidence="4">02402/16</strain>
        <tissue evidence="4">Leaf</tissue>
    </source>
</reference>
<dbReference type="Proteomes" id="UP001231189">
    <property type="component" value="Unassembled WGS sequence"/>
</dbReference>
<dbReference type="SUPFAM" id="SSF56672">
    <property type="entry name" value="DNA/RNA polymerases"/>
    <property type="match status" value="1"/>
</dbReference>
<dbReference type="GO" id="GO:0003676">
    <property type="term" value="F:nucleic acid binding"/>
    <property type="evidence" value="ECO:0007669"/>
    <property type="project" value="InterPro"/>
</dbReference>
<evidence type="ECO:0000256" key="2">
    <source>
        <dbReference type="SAM" id="MobiDB-lite"/>
    </source>
</evidence>